<name>A0A2Z6MQG7_TRISU</name>
<keyword evidence="1" id="KW-1133">Transmembrane helix</keyword>
<dbReference type="AlphaFoldDB" id="A0A2Z6MQG7"/>
<keyword evidence="1" id="KW-0472">Membrane</keyword>
<reference evidence="3" key="1">
    <citation type="journal article" date="2017" name="Front. Plant Sci.">
        <title>Climate Clever Clovers: New Paradigm to Reduce the Environmental Footprint of Ruminants by Breeding Low Methanogenic Forages Utilizing Haplotype Variation.</title>
        <authorList>
            <person name="Kaur P."/>
            <person name="Appels R."/>
            <person name="Bayer P.E."/>
            <person name="Keeble-Gagnere G."/>
            <person name="Wang J."/>
            <person name="Hirakawa H."/>
            <person name="Shirasawa K."/>
            <person name="Vercoe P."/>
            <person name="Stefanova K."/>
            <person name="Durmic Z."/>
            <person name="Nichols P."/>
            <person name="Revell C."/>
            <person name="Isobe S.N."/>
            <person name="Edwards D."/>
            <person name="Erskine W."/>
        </authorList>
    </citation>
    <scope>NUCLEOTIDE SEQUENCE [LARGE SCALE GENOMIC DNA]</scope>
    <source>
        <strain evidence="3">cv. Daliak</strain>
    </source>
</reference>
<dbReference type="Proteomes" id="UP000242715">
    <property type="component" value="Unassembled WGS sequence"/>
</dbReference>
<organism evidence="2 3">
    <name type="scientific">Trifolium subterraneum</name>
    <name type="common">Subterranean clover</name>
    <dbReference type="NCBI Taxonomy" id="3900"/>
    <lineage>
        <taxon>Eukaryota</taxon>
        <taxon>Viridiplantae</taxon>
        <taxon>Streptophyta</taxon>
        <taxon>Embryophyta</taxon>
        <taxon>Tracheophyta</taxon>
        <taxon>Spermatophyta</taxon>
        <taxon>Magnoliopsida</taxon>
        <taxon>eudicotyledons</taxon>
        <taxon>Gunneridae</taxon>
        <taxon>Pentapetalae</taxon>
        <taxon>rosids</taxon>
        <taxon>fabids</taxon>
        <taxon>Fabales</taxon>
        <taxon>Fabaceae</taxon>
        <taxon>Papilionoideae</taxon>
        <taxon>50 kb inversion clade</taxon>
        <taxon>NPAAA clade</taxon>
        <taxon>Hologalegina</taxon>
        <taxon>IRL clade</taxon>
        <taxon>Trifolieae</taxon>
        <taxon>Trifolium</taxon>
    </lineage>
</organism>
<feature type="transmembrane region" description="Helical" evidence="1">
    <location>
        <begin position="53"/>
        <end position="72"/>
    </location>
</feature>
<evidence type="ECO:0000313" key="3">
    <source>
        <dbReference type="Proteomes" id="UP000242715"/>
    </source>
</evidence>
<evidence type="ECO:0000313" key="2">
    <source>
        <dbReference type="EMBL" id="GAU27432.1"/>
    </source>
</evidence>
<proteinExistence type="predicted"/>
<evidence type="ECO:0000256" key="1">
    <source>
        <dbReference type="SAM" id="Phobius"/>
    </source>
</evidence>
<protein>
    <submittedName>
        <fullName evidence="2">Uncharacterized protein</fullName>
    </submittedName>
</protein>
<keyword evidence="3" id="KW-1185">Reference proteome</keyword>
<sequence>MSLNLQKALAMLDQQTRRLFIKVKEDRERLSLYNKQVGDVESGKKKKTSSSNYYWLMLCLSYVVCHTILWLYGV</sequence>
<keyword evidence="1" id="KW-0812">Transmembrane</keyword>
<dbReference type="EMBL" id="DF973353">
    <property type="protein sequence ID" value="GAU27432.1"/>
    <property type="molecule type" value="Genomic_DNA"/>
</dbReference>
<accession>A0A2Z6MQG7</accession>
<gene>
    <name evidence="2" type="ORF">TSUD_356680</name>
</gene>